<keyword evidence="4 8" id="KW-0812">Transmembrane</keyword>
<feature type="transmembrane region" description="Helical" evidence="8">
    <location>
        <begin position="507"/>
        <end position="526"/>
    </location>
</feature>
<dbReference type="InterPro" id="IPR004563">
    <property type="entry name" value="Apolipo_AcylTrfase"/>
</dbReference>
<comment type="function">
    <text evidence="8">Catalyzes the phospholipid dependent N-acylation of the N-terminal cysteine of apolipoprotein, the last step in lipoprotein maturation.</text>
</comment>
<dbReference type="Pfam" id="PF00795">
    <property type="entry name" value="CN_hydrolase"/>
    <property type="match status" value="1"/>
</dbReference>
<evidence type="ECO:0000256" key="8">
    <source>
        <dbReference type="HAMAP-Rule" id="MF_01148"/>
    </source>
</evidence>
<dbReference type="InterPro" id="IPR003010">
    <property type="entry name" value="C-N_Hydrolase"/>
</dbReference>
<keyword evidence="2 8" id="KW-1003">Cell membrane</keyword>
<dbReference type="CDD" id="cd07571">
    <property type="entry name" value="ALP_N-acyl_transferase"/>
    <property type="match status" value="1"/>
</dbReference>
<keyword evidence="6 8" id="KW-0472">Membrane</keyword>
<evidence type="ECO:0000256" key="6">
    <source>
        <dbReference type="ARBA" id="ARBA00023136"/>
    </source>
</evidence>
<name>A0ABW4RW08_9ACTN</name>
<comment type="similarity">
    <text evidence="8">Belongs to the CN hydrolase family. Apolipoprotein N-acyltransferase subfamily.</text>
</comment>
<evidence type="ECO:0000256" key="1">
    <source>
        <dbReference type="ARBA" id="ARBA00004651"/>
    </source>
</evidence>
<dbReference type="GO" id="GO:0016746">
    <property type="term" value="F:acyltransferase activity"/>
    <property type="evidence" value="ECO:0007669"/>
    <property type="project" value="UniProtKB-KW"/>
</dbReference>
<dbReference type="PROSITE" id="PS50263">
    <property type="entry name" value="CN_HYDROLASE"/>
    <property type="match status" value="1"/>
</dbReference>
<dbReference type="PANTHER" id="PTHR38686">
    <property type="entry name" value="APOLIPOPROTEIN N-ACYLTRANSFERASE"/>
    <property type="match status" value="1"/>
</dbReference>
<evidence type="ECO:0000256" key="7">
    <source>
        <dbReference type="ARBA" id="ARBA00023315"/>
    </source>
</evidence>
<evidence type="ECO:0000259" key="9">
    <source>
        <dbReference type="PROSITE" id="PS50263"/>
    </source>
</evidence>
<feature type="transmembrane region" description="Helical" evidence="8">
    <location>
        <begin position="70"/>
        <end position="94"/>
    </location>
</feature>
<dbReference type="InterPro" id="IPR036526">
    <property type="entry name" value="C-N_Hydrolase_sf"/>
</dbReference>
<dbReference type="Gene3D" id="3.60.110.10">
    <property type="entry name" value="Carbon-nitrogen hydrolase"/>
    <property type="match status" value="1"/>
</dbReference>
<evidence type="ECO:0000256" key="5">
    <source>
        <dbReference type="ARBA" id="ARBA00022989"/>
    </source>
</evidence>
<feature type="transmembrane region" description="Helical" evidence="8">
    <location>
        <begin position="165"/>
        <end position="187"/>
    </location>
</feature>
<evidence type="ECO:0000256" key="3">
    <source>
        <dbReference type="ARBA" id="ARBA00022679"/>
    </source>
</evidence>
<feature type="transmembrane region" description="Helical" evidence="8">
    <location>
        <begin position="100"/>
        <end position="119"/>
    </location>
</feature>
<feature type="transmembrane region" description="Helical" evidence="8">
    <location>
        <begin position="199"/>
        <end position="219"/>
    </location>
</feature>
<keyword evidence="3 8" id="KW-0808">Transferase</keyword>
<comment type="pathway">
    <text evidence="8">Protein modification; lipoprotein biosynthesis (N-acyl transfer).</text>
</comment>
<accession>A0ABW4RW08</accession>
<comment type="catalytic activity">
    <reaction evidence="8">
        <text>N-terminal S-1,2-diacyl-sn-glyceryl-L-cysteinyl-[lipoprotein] + a glycerophospholipid = N-acyl-S-1,2-diacyl-sn-glyceryl-L-cysteinyl-[lipoprotein] + a 2-acyl-sn-glycero-3-phospholipid + H(+)</text>
        <dbReference type="Rhea" id="RHEA:48228"/>
        <dbReference type="Rhea" id="RHEA-COMP:14681"/>
        <dbReference type="Rhea" id="RHEA-COMP:14684"/>
        <dbReference type="ChEBI" id="CHEBI:15378"/>
        <dbReference type="ChEBI" id="CHEBI:136912"/>
        <dbReference type="ChEBI" id="CHEBI:140656"/>
        <dbReference type="ChEBI" id="CHEBI:140657"/>
        <dbReference type="ChEBI" id="CHEBI:140660"/>
        <dbReference type="EC" id="2.3.1.269"/>
    </reaction>
</comment>
<dbReference type="NCBIfam" id="TIGR00546">
    <property type="entry name" value="lnt"/>
    <property type="match status" value="1"/>
</dbReference>
<evidence type="ECO:0000313" key="11">
    <source>
        <dbReference type="Proteomes" id="UP001597326"/>
    </source>
</evidence>
<gene>
    <name evidence="8 10" type="primary">lnt</name>
    <name evidence="10" type="ORF">ACFSCS_06780</name>
</gene>
<comment type="caution">
    <text evidence="10">The sequence shown here is derived from an EMBL/GenBank/DDBJ whole genome shotgun (WGS) entry which is preliminary data.</text>
</comment>
<keyword evidence="11" id="KW-1185">Reference proteome</keyword>
<sequence length="533" mass="56035">MRRPAERSASWGERALALLLGGLAGLAWQPTALWQLVFPALAALGWLVLRGEHASADGARAVPLRRGFSLGWIFGLGLGLVSLSWVAVIGWYVVPPLLCLMALWQGLVGLVSVAAARFTRSPLARAALVACGWSLAEFGASRIPFGGFGWMRLGYTQVDSPLAGWLPLLGVGGVSWLVALCSGLLLVLLQPALARAQRLLALGLVMVLLLGGALVGRAIGPGRATGTVNVGMVQGNVDGSAGPEAMGYARSVTQNHVSQTVTLMARARTGIDPVPDFVLWPENSTDIDPTRDAQTRDLVRRASAISALPILVGAVMEGPGADERQTSALWWLADGTTTARYDKRNLVPFGEWIPLRAQLLPVLPVLEQVGAQSVPGTGPGVLDVRLGADGRGRELRIGDIICFELAWDRTVHETVTNGAQLLVVQSNNGTYTGTGQPQQQFAITRARAMELRREIVVSTTNSLSGLVHADGSVSGATREGTAAAQTFTVPTREGRTPAVQTGPAIELVASLAAVALVVLALARAAAGRTRRTG</sequence>
<evidence type="ECO:0000313" key="10">
    <source>
        <dbReference type="EMBL" id="MFD1889894.1"/>
    </source>
</evidence>
<evidence type="ECO:0000256" key="2">
    <source>
        <dbReference type="ARBA" id="ARBA00022475"/>
    </source>
</evidence>
<dbReference type="RefSeq" id="WP_343873527.1">
    <property type="nucleotide sequence ID" value="NZ_BAAAIX010000016.1"/>
</dbReference>
<dbReference type="PANTHER" id="PTHR38686:SF1">
    <property type="entry name" value="APOLIPOPROTEIN N-ACYLTRANSFERASE"/>
    <property type="match status" value="1"/>
</dbReference>
<feature type="transmembrane region" description="Helical" evidence="8">
    <location>
        <begin position="32"/>
        <end position="49"/>
    </location>
</feature>
<evidence type="ECO:0000256" key="4">
    <source>
        <dbReference type="ARBA" id="ARBA00022692"/>
    </source>
</evidence>
<dbReference type="EC" id="2.3.1.269" evidence="8"/>
<proteinExistence type="inferred from homology"/>
<comment type="subcellular location">
    <subcellularLocation>
        <location evidence="1 8">Cell membrane</location>
        <topology evidence="1 8">Multi-pass membrane protein</topology>
    </subcellularLocation>
</comment>
<dbReference type="InterPro" id="IPR045378">
    <property type="entry name" value="LNT_N"/>
</dbReference>
<dbReference type="HAMAP" id="MF_01148">
    <property type="entry name" value="Lnt"/>
    <property type="match status" value="1"/>
</dbReference>
<keyword evidence="5 8" id="KW-1133">Transmembrane helix</keyword>
<dbReference type="EMBL" id="JBHUFZ010000015">
    <property type="protein sequence ID" value="MFD1889894.1"/>
    <property type="molecule type" value="Genomic_DNA"/>
</dbReference>
<feature type="domain" description="CN hydrolase" evidence="9">
    <location>
        <begin position="233"/>
        <end position="491"/>
    </location>
</feature>
<feature type="transmembrane region" description="Helical" evidence="8">
    <location>
        <begin position="126"/>
        <end position="145"/>
    </location>
</feature>
<protein>
    <recommendedName>
        <fullName evidence="8">Apolipoprotein N-acyltransferase</fullName>
        <shortName evidence="8">ALP N-acyltransferase</shortName>
        <ecNumber evidence="8">2.3.1.269</ecNumber>
    </recommendedName>
</protein>
<reference evidence="11" key="1">
    <citation type="journal article" date="2019" name="Int. J. Syst. Evol. Microbiol.">
        <title>The Global Catalogue of Microorganisms (GCM) 10K type strain sequencing project: providing services to taxonomists for standard genome sequencing and annotation.</title>
        <authorList>
            <consortium name="The Broad Institute Genomics Platform"/>
            <consortium name="The Broad Institute Genome Sequencing Center for Infectious Disease"/>
            <person name="Wu L."/>
            <person name="Ma J."/>
        </authorList>
    </citation>
    <scope>NUCLEOTIDE SEQUENCE [LARGE SCALE GENOMIC DNA]</scope>
    <source>
        <strain evidence="11">CAIM 431</strain>
    </source>
</reference>
<keyword evidence="7 8" id="KW-0012">Acyltransferase</keyword>
<organism evidence="10 11">
    <name type="scientific">Luteococcus peritonei</name>
    <dbReference type="NCBI Taxonomy" id="88874"/>
    <lineage>
        <taxon>Bacteria</taxon>
        <taxon>Bacillati</taxon>
        <taxon>Actinomycetota</taxon>
        <taxon>Actinomycetes</taxon>
        <taxon>Propionibacteriales</taxon>
        <taxon>Propionibacteriaceae</taxon>
        <taxon>Luteococcus</taxon>
    </lineage>
</organism>
<dbReference type="SUPFAM" id="SSF56317">
    <property type="entry name" value="Carbon-nitrogen hydrolase"/>
    <property type="match status" value="1"/>
</dbReference>
<dbReference type="Proteomes" id="UP001597326">
    <property type="component" value="Unassembled WGS sequence"/>
</dbReference>
<dbReference type="Pfam" id="PF20154">
    <property type="entry name" value="LNT_N"/>
    <property type="match status" value="1"/>
</dbReference>